<reference evidence="1 3" key="2">
    <citation type="journal article" date="2014" name="BMC Genomics">
        <title>An improved genome release (version Mt4.0) for the model legume Medicago truncatula.</title>
        <authorList>
            <person name="Tang H."/>
            <person name="Krishnakumar V."/>
            <person name="Bidwell S."/>
            <person name="Rosen B."/>
            <person name="Chan A."/>
            <person name="Zhou S."/>
            <person name="Gentzbittel L."/>
            <person name="Childs K.L."/>
            <person name="Yandell M."/>
            <person name="Gundlach H."/>
            <person name="Mayer K.F."/>
            <person name="Schwartz D.C."/>
            <person name="Town C.D."/>
        </authorList>
    </citation>
    <scope>GENOME REANNOTATION</scope>
    <source>
        <strain evidence="2 3">cv. Jemalong A17</strain>
    </source>
</reference>
<reference evidence="2" key="3">
    <citation type="submission" date="2015-04" db="UniProtKB">
        <authorList>
            <consortium name="EnsemblPlants"/>
        </authorList>
    </citation>
    <scope>IDENTIFICATION</scope>
    <source>
        <strain evidence="2">cv. Jemalong A17</strain>
    </source>
</reference>
<evidence type="ECO:0000313" key="3">
    <source>
        <dbReference type="Proteomes" id="UP000002051"/>
    </source>
</evidence>
<reference evidence="1 3" key="1">
    <citation type="journal article" date="2011" name="Nature">
        <title>The Medicago genome provides insight into the evolution of rhizobial symbioses.</title>
        <authorList>
            <person name="Young N.D."/>
            <person name="Debelle F."/>
            <person name="Oldroyd G.E."/>
            <person name="Geurts R."/>
            <person name="Cannon S.B."/>
            <person name="Udvardi M.K."/>
            <person name="Benedito V.A."/>
            <person name="Mayer K.F."/>
            <person name="Gouzy J."/>
            <person name="Schoof H."/>
            <person name="Van de Peer Y."/>
            <person name="Proost S."/>
            <person name="Cook D.R."/>
            <person name="Meyers B.C."/>
            <person name="Spannagl M."/>
            <person name="Cheung F."/>
            <person name="De Mita S."/>
            <person name="Krishnakumar V."/>
            <person name="Gundlach H."/>
            <person name="Zhou S."/>
            <person name="Mudge J."/>
            <person name="Bharti A.K."/>
            <person name="Murray J.D."/>
            <person name="Naoumkina M.A."/>
            <person name="Rosen B."/>
            <person name="Silverstein K.A."/>
            <person name="Tang H."/>
            <person name="Rombauts S."/>
            <person name="Zhao P.X."/>
            <person name="Zhou P."/>
            <person name="Barbe V."/>
            <person name="Bardou P."/>
            <person name="Bechner M."/>
            <person name="Bellec A."/>
            <person name="Berger A."/>
            <person name="Berges H."/>
            <person name="Bidwell S."/>
            <person name="Bisseling T."/>
            <person name="Choisne N."/>
            <person name="Couloux A."/>
            <person name="Denny R."/>
            <person name="Deshpande S."/>
            <person name="Dai X."/>
            <person name="Doyle J.J."/>
            <person name="Dudez A.M."/>
            <person name="Farmer A.D."/>
            <person name="Fouteau S."/>
            <person name="Franken C."/>
            <person name="Gibelin C."/>
            <person name="Gish J."/>
            <person name="Goldstein S."/>
            <person name="Gonzalez A.J."/>
            <person name="Green P.J."/>
            <person name="Hallab A."/>
            <person name="Hartog M."/>
            <person name="Hua A."/>
            <person name="Humphray S.J."/>
            <person name="Jeong D.H."/>
            <person name="Jing Y."/>
            <person name="Jocker A."/>
            <person name="Kenton S.M."/>
            <person name="Kim D.J."/>
            <person name="Klee K."/>
            <person name="Lai H."/>
            <person name="Lang C."/>
            <person name="Lin S."/>
            <person name="Macmil S.L."/>
            <person name="Magdelenat G."/>
            <person name="Matthews L."/>
            <person name="McCorrison J."/>
            <person name="Monaghan E.L."/>
            <person name="Mun J.H."/>
            <person name="Najar F.Z."/>
            <person name="Nicholson C."/>
            <person name="Noirot C."/>
            <person name="O'Bleness M."/>
            <person name="Paule C.R."/>
            <person name="Poulain J."/>
            <person name="Prion F."/>
            <person name="Qin B."/>
            <person name="Qu C."/>
            <person name="Retzel E.F."/>
            <person name="Riddle C."/>
            <person name="Sallet E."/>
            <person name="Samain S."/>
            <person name="Samson N."/>
            <person name="Sanders I."/>
            <person name="Saurat O."/>
            <person name="Scarpelli C."/>
            <person name="Schiex T."/>
            <person name="Segurens B."/>
            <person name="Severin A.J."/>
            <person name="Sherrier D.J."/>
            <person name="Shi R."/>
            <person name="Sims S."/>
            <person name="Singer S.R."/>
            <person name="Sinharoy S."/>
            <person name="Sterck L."/>
            <person name="Viollet A."/>
            <person name="Wang B.B."/>
            <person name="Wang K."/>
            <person name="Wang M."/>
            <person name="Wang X."/>
            <person name="Warfsmann J."/>
            <person name="Weissenbach J."/>
            <person name="White D.D."/>
            <person name="White J.D."/>
            <person name="Wiley G.B."/>
            <person name="Wincker P."/>
            <person name="Xing Y."/>
            <person name="Yang L."/>
            <person name="Yao Z."/>
            <person name="Ying F."/>
            <person name="Zhai J."/>
            <person name="Zhou L."/>
            <person name="Zuber A."/>
            <person name="Denarie J."/>
            <person name="Dixon R.A."/>
            <person name="May G.D."/>
            <person name="Schwartz D.C."/>
            <person name="Rogers J."/>
            <person name="Quetier F."/>
            <person name="Town C.D."/>
            <person name="Roe B.A."/>
        </authorList>
    </citation>
    <scope>NUCLEOTIDE SEQUENCE [LARGE SCALE GENOMIC DNA]</scope>
    <source>
        <strain evidence="1">A17</strain>
        <strain evidence="2 3">cv. Jemalong A17</strain>
    </source>
</reference>
<protein>
    <submittedName>
        <fullName evidence="1 2">Uncharacterized protein</fullName>
    </submittedName>
</protein>
<dbReference type="EMBL" id="CM001223">
    <property type="protein sequence ID" value="AES81203.1"/>
    <property type="molecule type" value="Genomic_DNA"/>
</dbReference>
<gene>
    <name evidence="1" type="ordered locus">MTR_7g089710</name>
</gene>
<evidence type="ECO:0000313" key="2">
    <source>
        <dbReference type="EnsemblPlants" id="AES81203"/>
    </source>
</evidence>
<proteinExistence type="predicted"/>
<accession>G7KQR3</accession>
<organism evidence="1 3">
    <name type="scientific">Medicago truncatula</name>
    <name type="common">Barrel medic</name>
    <name type="synonym">Medicago tribuloides</name>
    <dbReference type="NCBI Taxonomy" id="3880"/>
    <lineage>
        <taxon>Eukaryota</taxon>
        <taxon>Viridiplantae</taxon>
        <taxon>Streptophyta</taxon>
        <taxon>Embryophyta</taxon>
        <taxon>Tracheophyta</taxon>
        <taxon>Spermatophyta</taxon>
        <taxon>Magnoliopsida</taxon>
        <taxon>eudicotyledons</taxon>
        <taxon>Gunneridae</taxon>
        <taxon>Pentapetalae</taxon>
        <taxon>rosids</taxon>
        <taxon>fabids</taxon>
        <taxon>Fabales</taxon>
        <taxon>Fabaceae</taxon>
        <taxon>Papilionoideae</taxon>
        <taxon>50 kb inversion clade</taxon>
        <taxon>NPAAA clade</taxon>
        <taxon>Hologalegina</taxon>
        <taxon>IRL clade</taxon>
        <taxon>Trifolieae</taxon>
        <taxon>Medicago</taxon>
    </lineage>
</organism>
<name>G7KQR3_MEDTR</name>
<dbReference type="PaxDb" id="3880-AES81203"/>
<evidence type="ECO:0000313" key="1">
    <source>
        <dbReference type="EMBL" id="AES81203.1"/>
    </source>
</evidence>
<dbReference type="AlphaFoldDB" id="G7KQR3"/>
<dbReference type="Proteomes" id="UP000002051">
    <property type="component" value="Unassembled WGS sequence"/>
</dbReference>
<keyword evidence="3" id="KW-1185">Reference proteome</keyword>
<dbReference type="EnsemblPlants" id="AES81203">
    <property type="protein sequence ID" value="AES81203"/>
    <property type="gene ID" value="MTR_7g089710"/>
</dbReference>
<sequence>MEVSGVRTPTLHIKRIGAVSYLASGLDRLSCTPKGCRQVASFMGLSLVTSYITIANMLGKHLDADKK</sequence>
<dbReference type="HOGENOM" id="CLU_2816319_0_0_1"/>